<dbReference type="GO" id="GO:0004803">
    <property type="term" value="F:transposase activity"/>
    <property type="evidence" value="ECO:0007669"/>
    <property type="project" value="InterPro"/>
</dbReference>
<organism evidence="1 2">
    <name type="scientific">Neoroseomonas alkaliterrae</name>
    <dbReference type="NCBI Taxonomy" id="1452450"/>
    <lineage>
        <taxon>Bacteria</taxon>
        <taxon>Pseudomonadati</taxon>
        <taxon>Pseudomonadota</taxon>
        <taxon>Alphaproteobacteria</taxon>
        <taxon>Acetobacterales</taxon>
        <taxon>Acetobacteraceae</taxon>
        <taxon>Neoroseomonas</taxon>
    </lineage>
</organism>
<dbReference type="GO" id="GO:0006313">
    <property type="term" value="P:DNA transposition"/>
    <property type="evidence" value="ECO:0007669"/>
    <property type="project" value="InterPro"/>
</dbReference>
<comment type="caution">
    <text evidence="1">The sequence shown here is derived from an EMBL/GenBank/DDBJ whole genome shotgun (WGS) entry which is preliminary data.</text>
</comment>
<dbReference type="InterPro" id="IPR002514">
    <property type="entry name" value="Transposase_8"/>
</dbReference>
<reference evidence="1 2" key="1">
    <citation type="submission" date="2020-08" db="EMBL/GenBank/DDBJ databases">
        <title>Genomic Encyclopedia of Type Strains, Phase IV (KMG-IV): sequencing the most valuable type-strain genomes for metagenomic binning, comparative biology and taxonomic classification.</title>
        <authorList>
            <person name="Goeker M."/>
        </authorList>
    </citation>
    <scope>NUCLEOTIDE SEQUENCE [LARGE SCALE GENOMIC DNA]</scope>
    <source>
        <strain evidence="1 2">DSM 25895</strain>
    </source>
</reference>
<dbReference type="RefSeq" id="WP_184487250.1">
    <property type="nucleotide sequence ID" value="NZ_JAAEDJ010000061.1"/>
</dbReference>
<accession>A0A840Y7E3</accession>
<dbReference type="SUPFAM" id="SSF46689">
    <property type="entry name" value="Homeodomain-like"/>
    <property type="match status" value="1"/>
</dbReference>
<gene>
    <name evidence="1" type="ORF">FHS88_004032</name>
</gene>
<dbReference type="Pfam" id="PF01527">
    <property type="entry name" value="HTH_Tnp_1"/>
    <property type="match status" value="1"/>
</dbReference>
<dbReference type="EMBL" id="JACIJE010000021">
    <property type="protein sequence ID" value="MBB5691871.1"/>
    <property type="molecule type" value="Genomic_DNA"/>
</dbReference>
<name>A0A840Y7E3_9PROT</name>
<dbReference type="AlphaFoldDB" id="A0A840Y7E3"/>
<evidence type="ECO:0000313" key="1">
    <source>
        <dbReference type="EMBL" id="MBB5691871.1"/>
    </source>
</evidence>
<evidence type="ECO:0000313" key="2">
    <source>
        <dbReference type="Proteomes" id="UP000562254"/>
    </source>
</evidence>
<dbReference type="Proteomes" id="UP000562254">
    <property type="component" value="Unassembled WGS sequence"/>
</dbReference>
<keyword evidence="2" id="KW-1185">Reference proteome</keyword>
<protein>
    <submittedName>
        <fullName evidence="1">Transposase-like protein</fullName>
    </submittedName>
</protein>
<dbReference type="InterPro" id="IPR009057">
    <property type="entry name" value="Homeodomain-like_sf"/>
</dbReference>
<dbReference type="GO" id="GO:0003677">
    <property type="term" value="F:DNA binding"/>
    <property type="evidence" value="ECO:0007669"/>
    <property type="project" value="InterPro"/>
</dbReference>
<sequence length="73" mass="8367">MARKRHGAEEIIGKLREAEVLLAKGRSVADAAKAIGVTEQSCYRWRREYGGLKTDQARRLKELERENARLRVT</sequence>
<proteinExistence type="predicted"/>